<dbReference type="EC" id="4.2.2.-" evidence="4"/>
<evidence type="ECO:0000256" key="6">
    <source>
        <dbReference type="SAM" id="MobiDB-lite"/>
    </source>
</evidence>
<accession>A0A4Q1KEZ6</accession>
<dbReference type="PANTHER" id="PTHR34183">
    <property type="entry name" value="ENDOLYTIC PEPTIDOGLYCAN TRANSGLYCOSYLASE RLPA"/>
    <property type="match status" value="1"/>
</dbReference>
<protein>
    <recommendedName>
        <fullName evidence="4">Endolytic peptidoglycan transglycosylase RlpA</fullName>
        <ecNumber evidence="4">4.2.2.-</ecNumber>
    </recommendedName>
</protein>
<dbReference type="GO" id="GO:0009279">
    <property type="term" value="C:cell outer membrane"/>
    <property type="evidence" value="ECO:0007669"/>
    <property type="project" value="TreeGrafter"/>
</dbReference>
<dbReference type="InterPro" id="IPR012997">
    <property type="entry name" value="RplA"/>
</dbReference>
<dbReference type="Proteomes" id="UP000290958">
    <property type="component" value="Unassembled WGS sequence"/>
</dbReference>
<sequence length="309" mass="32302">MVDGRSDSQPRLSAPVSAALSDVVSDTPVKIGDPYRVNGVTYTPLDDPAYDETGYASWYGEERSGNTTANGEPFRPLAIAAAHRTLPLPSYVEVTALDTGRTILVRVNDRGPFAGNRVIDLSRGAAEQLGVSGAGMAGVRVRRVNPSEPEKGQLRSGMRVPARMDTPETVLAELRKRLPAVAAPVSTPAAAPTPEPIAATPTPSVKPPVRPIPAVNTPSPAPIKVEKPLSSAVKASPQASARPILVQIGAYSTKQRAEDAAKRLGGVVSPAGKLWRVRTGPYANTAAARNSIEKASASGFPGARIVVND</sequence>
<keyword evidence="1" id="KW-0732">Signal</keyword>
<evidence type="ECO:0000313" key="10">
    <source>
        <dbReference type="Proteomes" id="UP000290958"/>
    </source>
</evidence>
<feature type="region of interest" description="Disordered" evidence="6">
    <location>
        <begin position="185"/>
        <end position="210"/>
    </location>
</feature>
<evidence type="ECO:0000256" key="2">
    <source>
        <dbReference type="ARBA" id="ARBA00023239"/>
    </source>
</evidence>
<dbReference type="InterPro" id="IPR036908">
    <property type="entry name" value="RlpA-like_sf"/>
</dbReference>
<comment type="similarity">
    <text evidence="4 5">Belongs to the RlpA family.</text>
</comment>
<dbReference type="SUPFAM" id="SSF110997">
    <property type="entry name" value="Sporulation related repeat"/>
    <property type="match status" value="1"/>
</dbReference>
<name>A0A4Q1KEZ6_9SPHN</name>
<dbReference type="Gene3D" id="3.30.70.1070">
    <property type="entry name" value="Sporulation related repeat"/>
    <property type="match status" value="1"/>
</dbReference>
<dbReference type="AlphaFoldDB" id="A0A4Q1KEZ6"/>
<dbReference type="InterPro" id="IPR009009">
    <property type="entry name" value="RlpA-like_DPBB"/>
</dbReference>
<gene>
    <name evidence="4" type="primary">rlpA</name>
    <name evidence="9" type="ORF">EQG66_13080</name>
</gene>
<feature type="domain" description="RlpA-like protein double-psi beta-barrel" evidence="7">
    <location>
        <begin position="52"/>
        <end position="140"/>
    </location>
</feature>
<reference evidence="10" key="1">
    <citation type="submission" date="2019-01" db="EMBL/GenBank/DDBJ databases">
        <title>Cytophagaceae bacterium strain CAR-16.</title>
        <authorList>
            <person name="Chen W.-M."/>
        </authorList>
    </citation>
    <scope>NUCLEOTIDE SEQUENCE [LARGE SCALE GENOMIC DNA]</scope>
    <source>
        <strain evidence="10">CHR27</strain>
    </source>
</reference>
<evidence type="ECO:0000259" key="8">
    <source>
        <dbReference type="Pfam" id="PF05036"/>
    </source>
</evidence>
<organism evidence="9 10">
    <name type="scientific">Sphingobium fluviale</name>
    <dbReference type="NCBI Taxonomy" id="2506423"/>
    <lineage>
        <taxon>Bacteria</taxon>
        <taxon>Pseudomonadati</taxon>
        <taxon>Pseudomonadota</taxon>
        <taxon>Alphaproteobacteria</taxon>
        <taxon>Sphingomonadales</taxon>
        <taxon>Sphingomonadaceae</taxon>
        <taxon>Sphingobium</taxon>
    </lineage>
</organism>
<dbReference type="InterPro" id="IPR007730">
    <property type="entry name" value="SPOR-like_dom"/>
</dbReference>
<evidence type="ECO:0000256" key="1">
    <source>
        <dbReference type="ARBA" id="ARBA00022729"/>
    </source>
</evidence>
<evidence type="ECO:0000256" key="4">
    <source>
        <dbReference type="HAMAP-Rule" id="MF_02071"/>
    </source>
</evidence>
<proteinExistence type="inferred from homology"/>
<keyword evidence="3 4" id="KW-0961">Cell wall biogenesis/degradation</keyword>
<dbReference type="InterPro" id="IPR034718">
    <property type="entry name" value="RlpA"/>
</dbReference>
<dbReference type="EMBL" id="SBKP01000015">
    <property type="protein sequence ID" value="RXR26509.1"/>
    <property type="molecule type" value="Genomic_DNA"/>
</dbReference>
<dbReference type="GO" id="GO:0071555">
    <property type="term" value="P:cell wall organization"/>
    <property type="evidence" value="ECO:0007669"/>
    <property type="project" value="UniProtKB-KW"/>
</dbReference>
<keyword evidence="2 4" id="KW-0456">Lyase</keyword>
<dbReference type="GO" id="GO:0042834">
    <property type="term" value="F:peptidoglycan binding"/>
    <property type="evidence" value="ECO:0007669"/>
    <property type="project" value="InterPro"/>
</dbReference>
<evidence type="ECO:0000313" key="9">
    <source>
        <dbReference type="EMBL" id="RXR26509.1"/>
    </source>
</evidence>
<dbReference type="PANTHER" id="PTHR34183:SF1">
    <property type="entry name" value="ENDOLYTIC PEPTIDOGLYCAN TRANSGLYCOSYLASE RLPA"/>
    <property type="match status" value="1"/>
</dbReference>
<comment type="function">
    <text evidence="4">Lytic transglycosylase with a strong preference for naked glycan strands that lack stem peptides.</text>
</comment>
<comment type="caution">
    <text evidence="9">The sequence shown here is derived from an EMBL/GenBank/DDBJ whole genome shotgun (WGS) entry which is preliminary data.</text>
</comment>
<keyword evidence="10" id="KW-1185">Reference proteome</keyword>
<dbReference type="Pfam" id="PF03330">
    <property type="entry name" value="DPBB_1"/>
    <property type="match status" value="1"/>
</dbReference>
<dbReference type="CDD" id="cd22268">
    <property type="entry name" value="DPBB_RlpA-like"/>
    <property type="match status" value="1"/>
</dbReference>
<dbReference type="HAMAP" id="MF_02071">
    <property type="entry name" value="RlpA"/>
    <property type="match status" value="1"/>
</dbReference>
<evidence type="ECO:0000256" key="5">
    <source>
        <dbReference type="RuleBase" id="RU003495"/>
    </source>
</evidence>
<evidence type="ECO:0000259" key="7">
    <source>
        <dbReference type="Pfam" id="PF03330"/>
    </source>
</evidence>
<dbReference type="SUPFAM" id="SSF50685">
    <property type="entry name" value="Barwin-like endoglucanases"/>
    <property type="match status" value="1"/>
</dbReference>
<dbReference type="NCBIfam" id="TIGR00413">
    <property type="entry name" value="rlpA"/>
    <property type="match status" value="1"/>
</dbReference>
<dbReference type="InterPro" id="IPR036680">
    <property type="entry name" value="SPOR-like_sf"/>
</dbReference>
<feature type="domain" description="SPOR" evidence="8">
    <location>
        <begin position="244"/>
        <end position="301"/>
    </location>
</feature>
<dbReference type="Pfam" id="PF05036">
    <property type="entry name" value="SPOR"/>
    <property type="match status" value="1"/>
</dbReference>
<evidence type="ECO:0000256" key="3">
    <source>
        <dbReference type="ARBA" id="ARBA00023316"/>
    </source>
</evidence>
<dbReference type="Gene3D" id="2.40.40.10">
    <property type="entry name" value="RlpA-like domain"/>
    <property type="match status" value="1"/>
</dbReference>
<dbReference type="OrthoDB" id="9779128at2"/>
<dbReference type="GO" id="GO:0008932">
    <property type="term" value="F:lytic endotransglycosylase activity"/>
    <property type="evidence" value="ECO:0007669"/>
    <property type="project" value="UniProtKB-UniRule"/>
</dbReference>
<feature type="compositionally biased region" description="Low complexity" evidence="6">
    <location>
        <begin position="185"/>
        <end position="203"/>
    </location>
</feature>
<dbReference type="GO" id="GO:0000270">
    <property type="term" value="P:peptidoglycan metabolic process"/>
    <property type="evidence" value="ECO:0007669"/>
    <property type="project" value="UniProtKB-UniRule"/>
</dbReference>